<organism evidence="3 4">
    <name type="scientific">Microbacterium hatanonis</name>
    <dbReference type="NCBI Taxonomy" id="404366"/>
    <lineage>
        <taxon>Bacteria</taxon>
        <taxon>Bacillati</taxon>
        <taxon>Actinomycetota</taxon>
        <taxon>Actinomycetes</taxon>
        <taxon>Micrococcales</taxon>
        <taxon>Microbacteriaceae</taxon>
        <taxon>Microbacterium</taxon>
    </lineage>
</organism>
<protein>
    <submittedName>
        <fullName evidence="3">DUF916 domain-containing protein</fullName>
    </submittedName>
</protein>
<keyword evidence="2" id="KW-0472">Membrane</keyword>
<dbReference type="RefSeq" id="WP_147892961.1">
    <property type="nucleotide sequence ID" value="NZ_BAAANR010000001.1"/>
</dbReference>
<keyword evidence="2" id="KW-0812">Transmembrane</keyword>
<dbReference type="AlphaFoldDB" id="A0A5C8I1Z1"/>
<dbReference type="Proteomes" id="UP000321034">
    <property type="component" value="Unassembled WGS sequence"/>
</dbReference>
<comment type="caution">
    <text evidence="3">The sequence shown here is derived from an EMBL/GenBank/DDBJ whole genome shotgun (WGS) entry which is preliminary data.</text>
</comment>
<reference evidence="3 4" key="1">
    <citation type="submission" date="2019-08" db="EMBL/GenBank/DDBJ databases">
        <authorList>
            <person name="Dong K."/>
        </authorList>
    </citation>
    <scope>NUCLEOTIDE SEQUENCE [LARGE SCALE GENOMIC DNA]</scope>
    <source>
        <strain evidence="3 4">JCM14558</strain>
    </source>
</reference>
<name>A0A5C8I1Z1_9MICO</name>
<evidence type="ECO:0000313" key="4">
    <source>
        <dbReference type="Proteomes" id="UP000321034"/>
    </source>
</evidence>
<evidence type="ECO:0000256" key="2">
    <source>
        <dbReference type="SAM" id="Phobius"/>
    </source>
</evidence>
<dbReference type="OrthoDB" id="4336304at2"/>
<evidence type="ECO:0000256" key="1">
    <source>
        <dbReference type="SAM" id="MobiDB-lite"/>
    </source>
</evidence>
<sequence length="373" mass="38951">MLKTPLLARPNARGIRLVALAIAGFIALSSGASTGIALAADEAPAEDSIGISAAPLNDADAAGRTRFDYQMSPGQTLDDTYVVSNTGTTVQTFTVFATDAFNTEEGSFGLLDTGVEPSDAGAWVQFSGAKSVVVDLQPGESASLPFTVAAPADASPGDHAAGLVVSVLADDGQVLVDRRVGTRLYVRVPGDLQPNLTVAGMTASYTPSLNPLAGETTVTFTVRNAGNVALSGALKTEIRGPFGIGLSAPVEQDVDEMLPGSTRTITTTVSGVGQWVFLNPVVTLYPSVDETALNPGPLTSVTRDTVLFVVPWALLAVVLVGLVVWGWIWFSRRRNDRRAAAWVEYTEAEARRKAETEREPVGAGSTDSKQSGA</sequence>
<keyword evidence="2" id="KW-1133">Transmembrane helix</keyword>
<gene>
    <name evidence="3" type="ORF">FVP77_01665</name>
</gene>
<proteinExistence type="predicted"/>
<dbReference type="EMBL" id="VRSV01000001">
    <property type="protein sequence ID" value="TXK12221.1"/>
    <property type="molecule type" value="Genomic_DNA"/>
</dbReference>
<feature type="region of interest" description="Disordered" evidence="1">
    <location>
        <begin position="348"/>
        <end position="373"/>
    </location>
</feature>
<evidence type="ECO:0000313" key="3">
    <source>
        <dbReference type="EMBL" id="TXK12221.1"/>
    </source>
</evidence>
<feature type="compositionally biased region" description="Basic and acidic residues" evidence="1">
    <location>
        <begin position="348"/>
        <end position="360"/>
    </location>
</feature>
<accession>A0A5C8I1Z1</accession>
<keyword evidence="4" id="KW-1185">Reference proteome</keyword>
<feature type="transmembrane region" description="Helical" evidence="2">
    <location>
        <begin position="306"/>
        <end position="330"/>
    </location>
</feature>